<evidence type="ECO:0008006" key="4">
    <source>
        <dbReference type="Google" id="ProtNLM"/>
    </source>
</evidence>
<feature type="region of interest" description="Disordered" evidence="1">
    <location>
        <begin position="280"/>
        <end position="306"/>
    </location>
</feature>
<gene>
    <name evidence="2" type="ORF">C1280_27240</name>
</gene>
<proteinExistence type="predicted"/>
<dbReference type="EMBL" id="CP025958">
    <property type="protein sequence ID" value="AWM40334.1"/>
    <property type="molecule type" value="Genomic_DNA"/>
</dbReference>
<feature type="compositionally biased region" description="Basic and acidic residues" evidence="1">
    <location>
        <begin position="285"/>
        <end position="294"/>
    </location>
</feature>
<accession>A0A2Z3HF05</accession>
<evidence type="ECO:0000256" key="1">
    <source>
        <dbReference type="SAM" id="MobiDB-lite"/>
    </source>
</evidence>
<sequence>MLRAPTTAVLSPPPQERSLRVDLFYRDPSAPSAYVVLNVPLDPTYGTAHREYLDRHRYDTSDGSPPTALFEGVVDGSFATFRDLIRAALDAHVEAAHRRDPALYALYDPALPRAGDRELGAFLRPLAVHGYEMYRNLFERLVGDLRAPSDLPPEERPDWDQTEAHALVREYLASASPKVVFKVPQEDRADPVNRPHLPPPADHWTEPFPWRLLFDRHPDKLPAAPDLFGRRPDELPSAPELAAACWGLKYQLETAFKWTQGQSTLRAFENRPPRIVAATCPSADPADRHRDRGHPFQRPGVDTTHHDQRDDFRAALRHVDADAVSFFGHAEVARANVQTGSSIEFRPPRSGPADWEQLTAADMDGARIPKYQRKPVLVFLNGCGTGPLDGLGPTTVFGQFTNNGPVRGHRVRCVAVVHEAPITFGLELGQEFWKQVLPAAPGAGGEPVGAALLAARQHMVRAYNNPLGVLYALFGDGLLRYHPGAPSHGAIGSGGPPAGPSATAGA</sequence>
<dbReference type="Proteomes" id="UP000245802">
    <property type="component" value="Chromosome"/>
</dbReference>
<name>A0A2Z3HF05_9BACT</name>
<evidence type="ECO:0000313" key="2">
    <source>
        <dbReference type="EMBL" id="AWM40334.1"/>
    </source>
</evidence>
<dbReference type="AlphaFoldDB" id="A0A2Z3HF05"/>
<keyword evidence="3" id="KW-1185">Reference proteome</keyword>
<dbReference type="RefSeq" id="WP_029601194.1">
    <property type="nucleotide sequence ID" value="NZ_CP025958.1"/>
</dbReference>
<reference evidence="2 3" key="1">
    <citation type="submission" date="2018-01" db="EMBL/GenBank/DDBJ databases">
        <title>G. obscuriglobus.</title>
        <authorList>
            <person name="Franke J."/>
            <person name="Blomberg W."/>
            <person name="Selmecki A."/>
        </authorList>
    </citation>
    <scope>NUCLEOTIDE SEQUENCE [LARGE SCALE GENOMIC DNA]</scope>
    <source>
        <strain evidence="2 3">DSM 5831</strain>
    </source>
</reference>
<organism evidence="2 3">
    <name type="scientific">Gemmata obscuriglobus</name>
    <dbReference type="NCBI Taxonomy" id="114"/>
    <lineage>
        <taxon>Bacteria</taxon>
        <taxon>Pseudomonadati</taxon>
        <taxon>Planctomycetota</taxon>
        <taxon>Planctomycetia</taxon>
        <taxon>Gemmatales</taxon>
        <taxon>Gemmataceae</taxon>
        <taxon>Gemmata</taxon>
    </lineage>
</organism>
<protein>
    <recommendedName>
        <fullName evidence="4">CHAT domain-containing protein</fullName>
    </recommendedName>
</protein>
<evidence type="ECO:0000313" key="3">
    <source>
        <dbReference type="Proteomes" id="UP000245802"/>
    </source>
</evidence>
<dbReference type="KEGG" id="gog:C1280_27240"/>